<evidence type="ECO:0000313" key="2">
    <source>
        <dbReference type="Proteomes" id="UP001500748"/>
    </source>
</evidence>
<gene>
    <name evidence="1" type="ORF">GCM10022423_29520</name>
</gene>
<dbReference type="Pfam" id="PF14058">
    <property type="entry name" value="PcfK"/>
    <property type="match status" value="1"/>
</dbReference>
<dbReference type="EMBL" id="BAABDU010000004">
    <property type="protein sequence ID" value="GAA3773156.1"/>
    <property type="molecule type" value="Genomic_DNA"/>
</dbReference>
<dbReference type="RefSeq" id="WP_281234855.1">
    <property type="nucleotide sequence ID" value="NZ_BAABDU010000004.1"/>
</dbReference>
<dbReference type="InterPro" id="IPR025624">
    <property type="entry name" value="PcfK"/>
</dbReference>
<accession>A0ABP7GTS6</accession>
<evidence type="ECO:0000313" key="1">
    <source>
        <dbReference type="EMBL" id="GAA3773156.1"/>
    </source>
</evidence>
<name>A0ABP7GTS6_9FLAO</name>
<keyword evidence="2" id="KW-1185">Reference proteome</keyword>
<proteinExistence type="predicted"/>
<organism evidence="1 2">
    <name type="scientific">Flavobacterium ginsengiterrae</name>
    <dbReference type="NCBI Taxonomy" id="871695"/>
    <lineage>
        <taxon>Bacteria</taxon>
        <taxon>Pseudomonadati</taxon>
        <taxon>Bacteroidota</taxon>
        <taxon>Flavobacteriia</taxon>
        <taxon>Flavobacteriales</taxon>
        <taxon>Flavobacteriaceae</taxon>
        <taxon>Flavobacterium</taxon>
    </lineage>
</organism>
<comment type="caution">
    <text evidence="1">The sequence shown here is derived from an EMBL/GenBank/DDBJ whole genome shotgun (WGS) entry which is preliminary data.</text>
</comment>
<reference evidence="2" key="1">
    <citation type="journal article" date="2019" name="Int. J. Syst. Evol. Microbiol.">
        <title>The Global Catalogue of Microorganisms (GCM) 10K type strain sequencing project: providing services to taxonomists for standard genome sequencing and annotation.</title>
        <authorList>
            <consortium name="The Broad Institute Genomics Platform"/>
            <consortium name="The Broad Institute Genome Sequencing Center for Infectious Disease"/>
            <person name="Wu L."/>
            <person name="Ma J."/>
        </authorList>
    </citation>
    <scope>NUCLEOTIDE SEQUENCE [LARGE SCALE GENOMIC DNA]</scope>
    <source>
        <strain evidence="2">JCM 17337</strain>
    </source>
</reference>
<sequence length="135" mass="14658">MKASENFKNAIENYLSTLAQGDAAFAPNYAKASKNLESCLDYIGGEVKKTGLCAFDNQEIFDMAVKYYTDNSIGTPAPMPYKAVVQEPAPADLFSQPEIPAVPIRTEPVLPVKKDVKPAAQTALTLFGLRYPKPA</sequence>
<dbReference type="Proteomes" id="UP001500748">
    <property type="component" value="Unassembled WGS sequence"/>
</dbReference>
<evidence type="ECO:0008006" key="3">
    <source>
        <dbReference type="Google" id="ProtNLM"/>
    </source>
</evidence>
<protein>
    <recommendedName>
        <fullName evidence="3">PcfK-like protein</fullName>
    </recommendedName>
</protein>